<name>A0A090QJ30_9GAMM</name>
<dbReference type="CDD" id="cd07197">
    <property type="entry name" value="nitrilase"/>
    <property type="match status" value="1"/>
</dbReference>
<proteinExistence type="predicted"/>
<dbReference type="eggNOG" id="COG0388">
    <property type="taxonomic scope" value="Bacteria"/>
</dbReference>
<evidence type="ECO:0000313" key="3">
    <source>
        <dbReference type="EMBL" id="GAL02268.1"/>
    </source>
</evidence>
<dbReference type="InterPro" id="IPR003010">
    <property type="entry name" value="C-N_Hydrolase"/>
</dbReference>
<dbReference type="PROSITE" id="PS50263">
    <property type="entry name" value="CN_HYDROLASE"/>
    <property type="match status" value="1"/>
</dbReference>
<feature type="domain" description="CN hydrolase" evidence="2">
    <location>
        <begin position="1"/>
        <end position="256"/>
    </location>
</feature>
<dbReference type="Gene3D" id="3.60.110.10">
    <property type="entry name" value="Carbon-nitrogen hydrolase"/>
    <property type="match status" value="1"/>
</dbReference>
<dbReference type="Proteomes" id="UP000029227">
    <property type="component" value="Unassembled WGS sequence"/>
</dbReference>
<sequence length="257" mass="28631">MKIGIVQLPMGWTIEDNLAHICRTVSNHYHAVDTFLFPELSLSGFHRQIRSQADPVARERALDQLAQLAYAYRVNLCLGLPFQSGDQVFNRYLCIDRQGHIAAQWDKIGLTDSEKSYFTAGGLSFDAADPAHGSRPIMTLDGINMSTILCREAEDVDCVIHSLQHQHIEVLLWPSYIMQVNEGAQYKGFYANAATIAEALQCYVIQCNWPYALNDPAIRGMGRSVIIGPRGERLGQLPADKASVGIFDLQNGRLSLH</sequence>
<dbReference type="Pfam" id="PF00795">
    <property type="entry name" value="CN_hydrolase"/>
    <property type="match status" value="1"/>
</dbReference>
<protein>
    <recommendedName>
        <fullName evidence="2">CN hydrolase domain-containing protein</fullName>
    </recommendedName>
</protein>
<gene>
    <name evidence="3" type="ORF">JCM19237_5161</name>
</gene>
<evidence type="ECO:0000256" key="1">
    <source>
        <dbReference type="ARBA" id="ARBA00022801"/>
    </source>
</evidence>
<dbReference type="AlphaFoldDB" id="A0A090QJ30"/>
<dbReference type="PANTHER" id="PTHR43674:SF2">
    <property type="entry name" value="BETA-UREIDOPROPIONASE"/>
    <property type="match status" value="1"/>
</dbReference>
<dbReference type="PANTHER" id="PTHR43674">
    <property type="entry name" value="NITRILASE C965.09-RELATED"/>
    <property type="match status" value="1"/>
</dbReference>
<organism evidence="3 4">
    <name type="scientific">Photobacterium aphoticum</name>
    <dbReference type="NCBI Taxonomy" id="754436"/>
    <lineage>
        <taxon>Bacteria</taxon>
        <taxon>Pseudomonadati</taxon>
        <taxon>Pseudomonadota</taxon>
        <taxon>Gammaproteobacteria</taxon>
        <taxon>Vibrionales</taxon>
        <taxon>Vibrionaceae</taxon>
        <taxon>Photobacterium</taxon>
    </lineage>
</organism>
<dbReference type="SUPFAM" id="SSF56317">
    <property type="entry name" value="Carbon-nitrogen hydrolase"/>
    <property type="match status" value="1"/>
</dbReference>
<dbReference type="InterPro" id="IPR050345">
    <property type="entry name" value="Aliph_Amidase/BUP"/>
</dbReference>
<keyword evidence="1" id="KW-0378">Hydrolase</keyword>
<evidence type="ECO:0000259" key="2">
    <source>
        <dbReference type="PROSITE" id="PS50263"/>
    </source>
</evidence>
<dbReference type="GO" id="GO:0016811">
    <property type="term" value="F:hydrolase activity, acting on carbon-nitrogen (but not peptide) bonds, in linear amides"/>
    <property type="evidence" value="ECO:0007669"/>
    <property type="project" value="TreeGrafter"/>
</dbReference>
<reference evidence="3 4" key="1">
    <citation type="journal article" date="2014" name="Genome Announc.">
        <title>Draft Genome Sequences of Two Vibrionaceae Species, Vibrio ponticus C121 and Photobacterium aphoticum C119, Isolated as Coral Reef Microbiota.</title>
        <authorList>
            <person name="Al-saari N."/>
            <person name="Meirelles P.M."/>
            <person name="Mino S."/>
            <person name="Suda W."/>
            <person name="Oshima K."/>
            <person name="Hattori M."/>
            <person name="Ohkuma M."/>
            <person name="Thompson F.L."/>
            <person name="Gomez-Gil B."/>
            <person name="Sawabe T."/>
            <person name="Sawabe T."/>
        </authorList>
    </citation>
    <scope>NUCLEOTIDE SEQUENCE [LARGE SCALE GENOMIC DNA]</scope>
    <source>
        <strain evidence="3 4">JCM 19237</strain>
    </source>
</reference>
<dbReference type="EMBL" id="BBMN01000001">
    <property type="protein sequence ID" value="GAL02268.1"/>
    <property type="molecule type" value="Genomic_DNA"/>
</dbReference>
<dbReference type="STRING" id="754436.JCM19237_5161"/>
<comment type="caution">
    <text evidence="3">The sequence shown here is derived from an EMBL/GenBank/DDBJ whole genome shotgun (WGS) entry which is preliminary data.</text>
</comment>
<accession>A0A090QJ30</accession>
<evidence type="ECO:0000313" key="4">
    <source>
        <dbReference type="Proteomes" id="UP000029227"/>
    </source>
</evidence>
<dbReference type="InterPro" id="IPR036526">
    <property type="entry name" value="C-N_Hydrolase_sf"/>
</dbReference>